<dbReference type="PANTHER" id="PTHR11439:SF484">
    <property type="entry name" value="REVERSE TRANSCRIPTASE TY1_COPIA-TYPE DOMAIN-CONTAINING PROTEIN"/>
    <property type="match status" value="1"/>
</dbReference>
<dbReference type="Gene3D" id="3.30.420.10">
    <property type="entry name" value="Ribonuclease H-like superfamily/Ribonuclease H"/>
    <property type="match status" value="1"/>
</dbReference>
<feature type="region of interest" description="Disordered" evidence="1">
    <location>
        <begin position="56"/>
        <end position="102"/>
    </location>
</feature>
<dbReference type="PANTHER" id="PTHR11439">
    <property type="entry name" value="GAG-POL-RELATED RETROTRANSPOSON"/>
    <property type="match status" value="1"/>
</dbReference>
<organism evidence="3 4">
    <name type="scientific">Vitis vinifera</name>
    <name type="common">Grape</name>
    <dbReference type="NCBI Taxonomy" id="29760"/>
    <lineage>
        <taxon>Eukaryota</taxon>
        <taxon>Viridiplantae</taxon>
        <taxon>Streptophyta</taxon>
        <taxon>Embryophyta</taxon>
        <taxon>Tracheophyta</taxon>
        <taxon>Spermatophyta</taxon>
        <taxon>Magnoliopsida</taxon>
        <taxon>eudicotyledons</taxon>
        <taxon>Gunneridae</taxon>
        <taxon>Pentapetalae</taxon>
        <taxon>rosids</taxon>
        <taxon>Vitales</taxon>
        <taxon>Vitaceae</taxon>
        <taxon>Viteae</taxon>
        <taxon>Vitis</taxon>
    </lineage>
</organism>
<dbReference type="GO" id="GO:0003676">
    <property type="term" value="F:nucleic acid binding"/>
    <property type="evidence" value="ECO:0007669"/>
    <property type="project" value="InterPro"/>
</dbReference>
<dbReference type="InterPro" id="IPR036397">
    <property type="entry name" value="RNaseH_sf"/>
</dbReference>
<dbReference type="InterPro" id="IPR001584">
    <property type="entry name" value="Integrase_cat-core"/>
</dbReference>
<dbReference type="Pfam" id="PF07727">
    <property type="entry name" value="RVT_2"/>
    <property type="match status" value="1"/>
</dbReference>
<accession>A0A438D005</accession>
<gene>
    <name evidence="3" type="primary">RE1_976</name>
    <name evidence="3" type="ORF">CK203_089251</name>
</gene>
<evidence type="ECO:0000313" key="3">
    <source>
        <dbReference type="EMBL" id="RVW28781.1"/>
    </source>
</evidence>
<dbReference type="PROSITE" id="PS50994">
    <property type="entry name" value="INTEGRASE"/>
    <property type="match status" value="1"/>
</dbReference>
<dbReference type="SUPFAM" id="SSF53098">
    <property type="entry name" value="Ribonuclease H-like"/>
    <property type="match status" value="1"/>
</dbReference>
<dbReference type="Proteomes" id="UP000288805">
    <property type="component" value="Unassembled WGS sequence"/>
</dbReference>
<name>A0A438D005_VITVI</name>
<feature type="compositionally biased region" description="Low complexity" evidence="1">
    <location>
        <begin position="80"/>
        <end position="102"/>
    </location>
</feature>
<reference evidence="3 4" key="1">
    <citation type="journal article" date="2018" name="PLoS Genet.">
        <title>Population sequencing reveals clonal diversity and ancestral inbreeding in the grapevine cultivar Chardonnay.</title>
        <authorList>
            <person name="Roach M.J."/>
            <person name="Johnson D.L."/>
            <person name="Bohlmann J."/>
            <person name="van Vuuren H.J."/>
            <person name="Jones S.J."/>
            <person name="Pretorius I.S."/>
            <person name="Schmidt S.A."/>
            <person name="Borneman A.R."/>
        </authorList>
    </citation>
    <scope>NUCLEOTIDE SEQUENCE [LARGE SCALE GENOMIC DNA]</scope>
    <source>
        <strain evidence="4">cv. Chardonnay</strain>
        <tissue evidence="3">Leaf</tissue>
    </source>
</reference>
<dbReference type="GO" id="GO:0015074">
    <property type="term" value="P:DNA integration"/>
    <property type="evidence" value="ECO:0007669"/>
    <property type="project" value="InterPro"/>
</dbReference>
<evidence type="ECO:0000259" key="2">
    <source>
        <dbReference type="PROSITE" id="PS50994"/>
    </source>
</evidence>
<feature type="compositionally biased region" description="Polar residues" evidence="1">
    <location>
        <begin position="56"/>
        <end position="66"/>
    </location>
</feature>
<proteinExistence type="predicted"/>
<evidence type="ECO:0000313" key="4">
    <source>
        <dbReference type="Proteomes" id="UP000288805"/>
    </source>
</evidence>
<dbReference type="CDD" id="cd09272">
    <property type="entry name" value="RNase_HI_RT_Ty1"/>
    <property type="match status" value="1"/>
</dbReference>
<feature type="domain" description="Integrase catalytic" evidence="2">
    <location>
        <begin position="104"/>
        <end position="329"/>
    </location>
</feature>
<protein>
    <submittedName>
        <fullName evidence="3">Retrovirus-related Pol polyprotein from transposon RE1</fullName>
    </submittedName>
</protein>
<dbReference type="EMBL" id="QGNW01001879">
    <property type="protein sequence ID" value="RVW28781.1"/>
    <property type="molecule type" value="Genomic_DNA"/>
</dbReference>
<dbReference type="AlphaFoldDB" id="A0A438D005"/>
<dbReference type="InterPro" id="IPR043502">
    <property type="entry name" value="DNA/RNA_pol_sf"/>
</dbReference>
<evidence type="ECO:0000256" key="1">
    <source>
        <dbReference type="SAM" id="MobiDB-lite"/>
    </source>
</evidence>
<dbReference type="SUPFAM" id="SSF56672">
    <property type="entry name" value="DNA/RNA polymerases"/>
    <property type="match status" value="1"/>
</dbReference>
<sequence>MLGLNKHSLTSSSWSLLLIGLRPDLEPIRDQMLGSSSIPSLDDAFALLLRISSTQTLPSDSTSDSSVYMDGPPRTAHMAQSFDSPLPQPPSSSASQTSQASIASVAQPGNASAYLTHTSSLGPWILDSGASDHLSGIGLPFLCLFYLSLLSFILLNDRTTGKTIGIGRESQGLYHLTSYSSPAVCISTDAPLLIHNRLGHPSLQVPEDGPSFFHFVVASVIQYFVTFIDDYSRSPFASFMSHHGIIHQSSCAHTPQQNGVAERRNRHLVEIARTILLHSNVPFRFWGTLFLPLDKLSAKAMKCLFLGYSRLQKADVIPPRPLQVYHRRPRVAAPLPFSEVPADSLPIPSASPAPALPSPNDLPIAIRKVGCRWVYAVKVGPDGQVGRLKARLVAKGYTQVYGSDYCDTFSPVAKIASVRLLLSMAAMCSWPLYQLDIKMPSFMVILPRKFIWSNLLGFVAQGESGLVCRLRHSLYGLKQSPRAWFGRYSVIQEFGMLRSTVDHSVFYHHNSLGQCIYLVVYLDDIVITDSSIQFQCGPFPKEVCFRHLEETGMLDCKPVDTPMDPNVKLVPGQGEPLGDPGRYRRLVDADWAGSPTDRRSTSGYCVFIGGNLISWKSKKQDVVARSSAEAEYRAMALATFGSSCYAIQLWWEVKLGVSEVVPVIRNETGKEREVRDDGEGDSCADFKMEKVQTHGLAAKGEKFDVTRASQQTVREETTHFGPVNQVSLGG</sequence>
<dbReference type="InterPro" id="IPR012337">
    <property type="entry name" value="RNaseH-like_sf"/>
</dbReference>
<comment type="caution">
    <text evidence="3">The sequence shown here is derived from an EMBL/GenBank/DDBJ whole genome shotgun (WGS) entry which is preliminary data.</text>
</comment>
<dbReference type="InterPro" id="IPR013103">
    <property type="entry name" value="RVT_2"/>
</dbReference>
<feature type="region of interest" description="Disordered" evidence="1">
    <location>
        <begin position="710"/>
        <end position="730"/>
    </location>
</feature>